<protein>
    <recommendedName>
        <fullName evidence="2">Putative plant transposon protein domain-containing protein</fullName>
    </recommendedName>
</protein>
<dbReference type="Pfam" id="PF20167">
    <property type="entry name" value="Transposase_32"/>
    <property type="match status" value="1"/>
</dbReference>
<accession>A0AA88DVI8</accession>
<dbReference type="EMBL" id="BTGU01000119">
    <property type="protein sequence ID" value="GMN61915.1"/>
    <property type="molecule type" value="Genomic_DNA"/>
</dbReference>
<feature type="region of interest" description="Disordered" evidence="1">
    <location>
        <begin position="312"/>
        <end position="360"/>
    </location>
</feature>
<evidence type="ECO:0000313" key="3">
    <source>
        <dbReference type="EMBL" id="GMN61915.1"/>
    </source>
</evidence>
<gene>
    <name evidence="3" type="ORF">TIFTF001_030986</name>
</gene>
<evidence type="ECO:0000313" key="4">
    <source>
        <dbReference type="Proteomes" id="UP001187192"/>
    </source>
</evidence>
<feature type="region of interest" description="Disordered" evidence="1">
    <location>
        <begin position="42"/>
        <end position="95"/>
    </location>
</feature>
<dbReference type="Proteomes" id="UP001187192">
    <property type="component" value="Unassembled WGS sequence"/>
</dbReference>
<dbReference type="AlphaFoldDB" id="A0AA88DVI8"/>
<keyword evidence="4" id="KW-1185">Reference proteome</keyword>
<dbReference type="InterPro" id="IPR046796">
    <property type="entry name" value="Transposase_32_dom"/>
</dbReference>
<evidence type="ECO:0000256" key="1">
    <source>
        <dbReference type="SAM" id="MobiDB-lite"/>
    </source>
</evidence>
<reference evidence="3" key="1">
    <citation type="submission" date="2023-07" db="EMBL/GenBank/DDBJ databases">
        <title>draft genome sequence of fig (Ficus carica).</title>
        <authorList>
            <person name="Takahashi T."/>
            <person name="Nishimura K."/>
        </authorList>
    </citation>
    <scope>NUCLEOTIDE SEQUENCE</scope>
</reference>
<feature type="region of interest" description="Disordered" evidence="1">
    <location>
        <begin position="1"/>
        <end position="21"/>
    </location>
</feature>
<feature type="compositionally biased region" description="Polar residues" evidence="1">
    <location>
        <begin position="331"/>
        <end position="360"/>
    </location>
</feature>
<evidence type="ECO:0000259" key="2">
    <source>
        <dbReference type="Pfam" id="PF20167"/>
    </source>
</evidence>
<sequence>MPTQRQPFTIQRQSTVSTASATKPCPANLVARAIPAANLFPSAGLPQTKFTESRKRTQPLAQRARPPTHQSRPAMPRTKNLAHKQTGRKPKDTTTSYRTFQTEADHDRYQNYTSDRTFCAEKGFLLQNTPTWGQRSVYVRGVHVPIDEDTINQSYRLDGVDDLHTKYAAKASADSLDRVLENVCVPITMWTVSTQRKLTVPRVNLTPQYKVWYHFLKTRLMPSTHLQTVSKSRVLLLDSIISGRSIDVGNIISQGLGVCVVKKCDNLWFLSLITSLCANSGVPMFDTKERLLFSKGAISKTTIARLLQAKMAEGPSQPPRGQEDEAGQAPQAPTNHTVAASSSRGLTQANLTNSLQMLKK</sequence>
<proteinExistence type="predicted"/>
<organism evidence="3 4">
    <name type="scientific">Ficus carica</name>
    <name type="common">Common fig</name>
    <dbReference type="NCBI Taxonomy" id="3494"/>
    <lineage>
        <taxon>Eukaryota</taxon>
        <taxon>Viridiplantae</taxon>
        <taxon>Streptophyta</taxon>
        <taxon>Embryophyta</taxon>
        <taxon>Tracheophyta</taxon>
        <taxon>Spermatophyta</taxon>
        <taxon>Magnoliopsida</taxon>
        <taxon>eudicotyledons</taxon>
        <taxon>Gunneridae</taxon>
        <taxon>Pentapetalae</taxon>
        <taxon>rosids</taxon>
        <taxon>fabids</taxon>
        <taxon>Rosales</taxon>
        <taxon>Moraceae</taxon>
        <taxon>Ficeae</taxon>
        <taxon>Ficus</taxon>
    </lineage>
</organism>
<name>A0AA88DVI8_FICCA</name>
<comment type="caution">
    <text evidence="3">The sequence shown here is derived from an EMBL/GenBank/DDBJ whole genome shotgun (WGS) entry which is preliminary data.</text>
</comment>
<feature type="domain" description="Putative plant transposon protein" evidence="2">
    <location>
        <begin position="132"/>
        <end position="283"/>
    </location>
</feature>